<evidence type="ECO:0000259" key="14">
    <source>
        <dbReference type="Pfam" id="PF18962"/>
    </source>
</evidence>
<dbReference type="SUPFAM" id="SSF55486">
    <property type="entry name" value="Metalloproteases ('zincins'), catalytic domain"/>
    <property type="match status" value="1"/>
</dbReference>
<dbReference type="CDD" id="cd04818">
    <property type="entry name" value="PA_subtilisin_1"/>
    <property type="match status" value="1"/>
</dbReference>
<comment type="caution">
    <text evidence="15">The sequence shown here is derived from an EMBL/GenBank/DDBJ whole genome shotgun (WGS) entry which is preliminary data.</text>
</comment>
<comment type="subcellular location">
    <subcellularLocation>
        <location evidence="2">Secreted</location>
    </subcellularLocation>
</comment>
<gene>
    <name evidence="15" type="ORF">EJB19_11120</name>
</gene>
<keyword evidence="4" id="KW-0964">Secreted</keyword>
<dbReference type="Pfam" id="PF02128">
    <property type="entry name" value="Peptidase_M36"/>
    <property type="match status" value="1"/>
</dbReference>
<organism evidence="15">
    <name type="scientific">Flavobacterium columnare</name>
    <dbReference type="NCBI Taxonomy" id="996"/>
    <lineage>
        <taxon>Bacteria</taxon>
        <taxon>Pseudomonadati</taxon>
        <taxon>Bacteroidota</taxon>
        <taxon>Flavobacteriia</taxon>
        <taxon>Flavobacteriales</taxon>
        <taxon>Flavobacteriaceae</taxon>
        <taxon>Flavobacterium</taxon>
    </lineage>
</organism>
<dbReference type="Gene3D" id="1.10.390.10">
    <property type="entry name" value="Neutral Protease Domain 2"/>
    <property type="match status" value="1"/>
</dbReference>
<dbReference type="SUPFAM" id="SSF52025">
    <property type="entry name" value="PA domain"/>
    <property type="match status" value="1"/>
</dbReference>
<protein>
    <submittedName>
        <fullName evidence="15">T9SS C-terminal target domain-containing protein</fullName>
    </submittedName>
</protein>
<dbReference type="PANTHER" id="PTHR33478:SF1">
    <property type="entry name" value="EXTRACELLULAR METALLOPROTEINASE MEP"/>
    <property type="match status" value="1"/>
</dbReference>
<evidence type="ECO:0000256" key="1">
    <source>
        <dbReference type="ARBA" id="ARBA00001947"/>
    </source>
</evidence>
<evidence type="ECO:0000256" key="3">
    <source>
        <dbReference type="ARBA" id="ARBA00006006"/>
    </source>
</evidence>
<evidence type="ECO:0000256" key="6">
    <source>
        <dbReference type="ARBA" id="ARBA00022723"/>
    </source>
</evidence>
<evidence type="ECO:0000256" key="2">
    <source>
        <dbReference type="ARBA" id="ARBA00004613"/>
    </source>
</evidence>
<dbReference type="PANTHER" id="PTHR33478">
    <property type="entry name" value="EXTRACELLULAR METALLOPROTEINASE MEP"/>
    <property type="match status" value="1"/>
</dbReference>
<keyword evidence="7" id="KW-0732">Signal</keyword>
<dbReference type="Gene3D" id="3.10.170.10">
    <property type="match status" value="1"/>
</dbReference>
<evidence type="ECO:0000256" key="5">
    <source>
        <dbReference type="ARBA" id="ARBA00022670"/>
    </source>
</evidence>
<evidence type="ECO:0000256" key="4">
    <source>
        <dbReference type="ARBA" id="ARBA00022525"/>
    </source>
</evidence>
<dbReference type="InterPro" id="IPR050371">
    <property type="entry name" value="Fungal_virulence_M36"/>
</dbReference>
<dbReference type="InterPro" id="IPR027268">
    <property type="entry name" value="Peptidase_M4/M1_CTD_sf"/>
</dbReference>
<dbReference type="GO" id="GO:0004222">
    <property type="term" value="F:metalloendopeptidase activity"/>
    <property type="evidence" value="ECO:0007669"/>
    <property type="project" value="InterPro"/>
</dbReference>
<evidence type="ECO:0000256" key="12">
    <source>
        <dbReference type="SAM" id="MobiDB-lite"/>
    </source>
</evidence>
<dbReference type="CDD" id="cd09596">
    <property type="entry name" value="M36"/>
    <property type="match status" value="1"/>
</dbReference>
<keyword evidence="11" id="KW-0865">Zymogen</keyword>
<dbReference type="RefSeq" id="WP_063743610.1">
    <property type="nucleotide sequence ID" value="NZ_RWGX02000005.1"/>
</dbReference>
<dbReference type="InterPro" id="IPR026444">
    <property type="entry name" value="Secre_tail"/>
</dbReference>
<dbReference type="EMBL" id="RWGX01000004">
    <property type="protein sequence ID" value="RVU88680.1"/>
    <property type="molecule type" value="Genomic_DNA"/>
</dbReference>
<keyword evidence="8" id="KW-0378">Hydrolase</keyword>
<dbReference type="GO" id="GO:0006508">
    <property type="term" value="P:proteolysis"/>
    <property type="evidence" value="ECO:0007669"/>
    <property type="project" value="UniProtKB-KW"/>
</dbReference>
<dbReference type="InterPro" id="IPR003137">
    <property type="entry name" value="PA_domain"/>
</dbReference>
<evidence type="ECO:0000259" key="13">
    <source>
        <dbReference type="Pfam" id="PF02225"/>
    </source>
</evidence>
<dbReference type="Gene3D" id="2.60.40.3080">
    <property type="match status" value="1"/>
</dbReference>
<evidence type="ECO:0000256" key="11">
    <source>
        <dbReference type="ARBA" id="ARBA00023145"/>
    </source>
</evidence>
<dbReference type="GO" id="GO:0005615">
    <property type="term" value="C:extracellular space"/>
    <property type="evidence" value="ECO:0007669"/>
    <property type="project" value="InterPro"/>
</dbReference>
<keyword evidence="9" id="KW-0862">Zinc</keyword>
<dbReference type="AlphaFoldDB" id="A0AA94F0X5"/>
<dbReference type="Pfam" id="PF02225">
    <property type="entry name" value="PA"/>
    <property type="match status" value="1"/>
</dbReference>
<dbReference type="Gene3D" id="3.50.30.30">
    <property type="match status" value="1"/>
</dbReference>
<feature type="compositionally biased region" description="Polar residues" evidence="12">
    <location>
        <begin position="415"/>
        <end position="428"/>
    </location>
</feature>
<evidence type="ECO:0000313" key="15">
    <source>
        <dbReference type="EMBL" id="RVU88680.1"/>
    </source>
</evidence>
<comment type="cofactor">
    <cofactor evidence="1">
        <name>Zn(2+)</name>
        <dbReference type="ChEBI" id="CHEBI:29105"/>
    </cofactor>
</comment>
<dbReference type="Pfam" id="PF18962">
    <property type="entry name" value="Por_Secre_tail"/>
    <property type="match status" value="1"/>
</dbReference>
<reference evidence="15" key="1">
    <citation type="submission" date="2018-12" db="EMBL/GenBank/DDBJ databases">
        <title>Draft genome sequence of Flaovobacterium columnare BGFS27 isolated from channel catfish in Alabama.</title>
        <authorList>
            <person name="Cai W."/>
            <person name="Arias C."/>
        </authorList>
    </citation>
    <scope>NUCLEOTIDE SEQUENCE [LARGE SCALE GENOMIC DNA]</scope>
    <source>
        <strain evidence="15">BGFS27</strain>
    </source>
</reference>
<keyword evidence="5" id="KW-0645">Protease</keyword>
<feature type="domain" description="Secretion system C-terminal sorting" evidence="14">
    <location>
        <begin position="836"/>
        <end position="908"/>
    </location>
</feature>
<evidence type="ECO:0000256" key="7">
    <source>
        <dbReference type="ARBA" id="ARBA00022729"/>
    </source>
</evidence>
<evidence type="ECO:0000256" key="10">
    <source>
        <dbReference type="ARBA" id="ARBA00023049"/>
    </source>
</evidence>
<proteinExistence type="inferred from homology"/>
<evidence type="ECO:0000256" key="8">
    <source>
        <dbReference type="ARBA" id="ARBA00022801"/>
    </source>
</evidence>
<name>A0AA94F0X5_9FLAO</name>
<feature type="region of interest" description="Disordered" evidence="12">
    <location>
        <begin position="406"/>
        <end position="428"/>
    </location>
</feature>
<evidence type="ECO:0000256" key="9">
    <source>
        <dbReference type="ARBA" id="ARBA00022833"/>
    </source>
</evidence>
<accession>A0AA94F0X5</accession>
<dbReference type="InterPro" id="IPR001842">
    <property type="entry name" value="Peptidase_M36"/>
</dbReference>
<keyword evidence="10" id="KW-0482">Metalloprotease</keyword>
<comment type="similarity">
    <text evidence="3">Belongs to the peptidase M36 family.</text>
</comment>
<feature type="domain" description="PA" evidence="13">
    <location>
        <begin position="499"/>
        <end position="573"/>
    </location>
</feature>
<sequence length="910" mass="101836">MIKKISFLLSLFTIITFSQNNIDLIKNHLKGNTSKIKMNQHDIDNLIISDEFITTNNNTVCHVKQTQNGIPIYNIDSNFIIDNTGKVSGKLKTIPEFPDNEKKRVQKIDVNTALTKALVSTNDIISEHIFSKLENNKFRLENKIKKEKDINGELVYFLTDKNELKLTYFFEYYSDSGEKDLWNIFIDAETGNIIEKRNKTLKCTFQKEHDYTTNNQSFLFKKENLSKSGLLSPNTTNYKVTPWNYESPNHYREAFPTNIEGRTIVTNPESTTALAPLSLAASPNGWHNNNSIIGNTTDSTTFNYTKGNNVFAYSDTKNLDPPITSIKSYTYSSSGSYPNLTFEYPYSGLSTSPINEIDAANTNLFYMNNIMHDLWYQYGFDETNKNFQDKNYNRGGLQGDYVLAQSQDASQSSSPNYNNANFSTPSDGQNPKMQMYLWQHPVPIKVQITTGSLLGKIYSAMDNDFTSGHIELPINPNDMSGELVLFSDTANPDGTNPDINDGCSATTNTITDKIAVVRRGNCSFSSKAIAAQNAGAKALIVVNNSLDSLDLGGGDTAVKIPVIGLSKADGDELIRVLTTESNIHTILENKNYIYADGDFDNGIIAHEYGHGISSRLSGNCLNSSEQMGEGWSDWFWLMMQIKEGDKGSDKKSLGTFTRNQPINGKSIRKYPYTTDMNINPYTYADLNKMWYLDPIDKTEKINSHAIGTVWASILWDLTWAYINKYGFDNNIYNGTGGNNKIMKIVLDAIKIDGCSPSFITGRDAILTADKAATGGQNYELIWRVFARRGVGNSASSGVSNTGVAGIKDNPTSLHTDLPPDILLNNEDFISNDLINIYPNPSKGLINISFDRTINNSILKVSDINGRIVYYEEMNKINQLETIDLNSLQKGFYILTLKNQNINFSKKILLE</sequence>
<dbReference type="InterPro" id="IPR046450">
    <property type="entry name" value="PA_dom_sf"/>
</dbReference>
<keyword evidence="6" id="KW-0479">Metal-binding</keyword>
<dbReference type="GO" id="GO:0008270">
    <property type="term" value="F:zinc ion binding"/>
    <property type="evidence" value="ECO:0007669"/>
    <property type="project" value="InterPro"/>
</dbReference>
<dbReference type="NCBIfam" id="TIGR04183">
    <property type="entry name" value="Por_Secre_tail"/>
    <property type="match status" value="1"/>
</dbReference>